<feature type="transmembrane region" description="Helical" evidence="11">
    <location>
        <begin position="429"/>
        <end position="461"/>
    </location>
</feature>
<evidence type="ECO:0000256" key="9">
    <source>
        <dbReference type="ARBA" id="ARBA00023136"/>
    </source>
</evidence>
<sequence length="624" mass="70045">MSRATRSRASKELKSADAGSRSTASIFLNSSDQAPTSVDADDVGSTAVTDAAEQGEAAEENDDPSNYIFPLYVIYTIQDFLNDNMTPRAFVQWLIVLYTANLIYMNHLELLLENYQVIGFNFLGVTLALILAHYSASKSHSRNFENPAPSLPEFNHLYSIVLPTGLTLLSWPQDMLLNLSLNYFTIDQLPLLARVVLTFMYYYVYTDESVVPFKVLQSIACYVVINHILTFVSSGNEGTAHEVPEILEKEDDKEELLKIEDSKHRIGTGESLQKSEIHLLTLLAVKLLVNNFPVVSSKLPEENIYIPLIILQKLFIALIVSGAVTWPFCKYYQNIDLVTDNAFLSSRSIICSLLIAMFGALFVLLSNYQLDPILGQSPIFWLHDYITKSEERLHLIKIWSSILVFSISVIFISSYKLSLNSRRKIWHSVILFILLVSQPLINQPIFTLIALFGSFIVLLLVELVRYNRLTFIGEALYNQLIVFQDSKDLKGPLNCSYIFLLLGITIPIVLDFYEHGAITVFSYLGIVYLGIGDSTASIIGKSFGTLKWTGSYKSIQGTLAFFVITLVSFFGLEYFLAVQFDWESIFITCIIGSLLEGSSDMNDNLLIPCYTSLALKALTSTKPV</sequence>
<evidence type="ECO:0000256" key="5">
    <source>
        <dbReference type="ARBA" id="ARBA00022692"/>
    </source>
</evidence>
<evidence type="ECO:0000256" key="11">
    <source>
        <dbReference type="SAM" id="Phobius"/>
    </source>
</evidence>
<name>A0A9P0QQ00_9ASCO</name>
<dbReference type="Proteomes" id="UP000837801">
    <property type="component" value="Unassembled WGS sequence"/>
</dbReference>
<dbReference type="EC" id="2.7.1.108" evidence="3"/>
<dbReference type="PANTHER" id="PTHR13205">
    <property type="entry name" value="TRANSMEMBRANE PROTEIN 15-RELATED"/>
    <property type="match status" value="1"/>
</dbReference>
<dbReference type="EMBL" id="CAKXYY010000010">
    <property type="protein sequence ID" value="CAH2353368.1"/>
    <property type="molecule type" value="Genomic_DNA"/>
</dbReference>
<reference evidence="12" key="1">
    <citation type="submission" date="2022-03" db="EMBL/GenBank/DDBJ databases">
        <authorList>
            <person name="Legras J.-L."/>
            <person name="Devillers H."/>
            <person name="Grondin C."/>
        </authorList>
    </citation>
    <scope>NUCLEOTIDE SEQUENCE</scope>
    <source>
        <strain evidence="12">CLIB 1423</strain>
    </source>
</reference>
<dbReference type="InterPro" id="IPR032974">
    <property type="entry name" value="Polypren_kinase"/>
</dbReference>
<keyword evidence="13" id="KW-1185">Reference proteome</keyword>
<dbReference type="OrthoDB" id="377083at2759"/>
<accession>A0A9P0QQ00</accession>
<evidence type="ECO:0000256" key="7">
    <source>
        <dbReference type="ARBA" id="ARBA00022824"/>
    </source>
</evidence>
<keyword evidence="6 12" id="KW-0418">Kinase</keyword>
<keyword evidence="9 11" id="KW-0472">Membrane</keyword>
<dbReference type="AlphaFoldDB" id="A0A9P0QQ00"/>
<keyword evidence="4" id="KW-0808">Transferase</keyword>
<evidence type="ECO:0000256" key="10">
    <source>
        <dbReference type="SAM" id="MobiDB-lite"/>
    </source>
</evidence>
<evidence type="ECO:0000313" key="12">
    <source>
        <dbReference type="EMBL" id="CAH2353368.1"/>
    </source>
</evidence>
<feature type="transmembrane region" description="Helical" evidence="11">
    <location>
        <begin position="89"/>
        <end position="105"/>
    </location>
</feature>
<comment type="caution">
    <text evidence="12">The sequence shown here is derived from an EMBL/GenBank/DDBJ whole genome shotgun (WGS) entry which is preliminary data.</text>
</comment>
<protein>
    <recommendedName>
        <fullName evidence="3">dolichol kinase</fullName>
        <ecNumber evidence="3">2.7.1.108</ecNumber>
    </recommendedName>
</protein>
<feature type="transmembrane region" description="Helical" evidence="11">
    <location>
        <begin position="117"/>
        <end position="136"/>
    </location>
</feature>
<dbReference type="GO" id="GO:0043048">
    <property type="term" value="P:dolichyl monophosphate biosynthetic process"/>
    <property type="evidence" value="ECO:0007669"/>
    <property type="project" value="TreeGrafter"/>
</dbReference>
<dbReference type="GO" id="GO:0004168">
    <property type="term" value="F:dolichol kinase activity"/>
    <property type="evidence" value="ECO:0007669"/>
    <property type="project" value="UniProtKB-EC"/>
</dbReference>
<feature type="transmembrane region" description="Helical" evidence="11">
    <location>
        <begin position="304"/>
        <end position="328"/>
    </location>
</feature>
<feature type="transmembrane region" description="Helical" evidence="11">
    <location>
        <begin position="559"/>
        <end position="577"/>
    </location>
</feature>
<evidence type="ECO:0000256" key="6">
    <source>
        <dbReference type="ARBA" id="ARBA00022777"/>
    </source>
</evidence>
<evidence type="ECO:0000256" key="3">
    <source>
        <dbReference type="ARBA" id="ARBA00012132"/>
    </source>
</evidence>
<feature type="region of interest" description="Disordered" evidence="10">
    <location>
        <begin position="1"/>
        <end position="21"/>
    </location>
</feature>
<keyword evidence="8 11" id="KW-1133">Transmembrane helix</keyword>
<evidence type="ECO:0000256" key="2">
    <source>
        <dbReference type="ARBA" id="ARBA00010794"/>
    </source>
</evidence>
<feature type="transmembrane region" description="Helical" evidence="11">
    <location>
        <begin position="398"/>
        <end position="417"/>
    </location>
</feature>
<proteinExistence type="inferred from homology"/>
<evidence type="ECO:0000313" key="13">
    <source>
        <dbReference type="Proteomes" id="UP000837801"/>
    </source>
</evidence>
<evidence type="ECO:0000256" key="4">
    <source>
        <dbReference type="ARBA" id="ARBA00022679"/>
    </source>
</evidence>
<comment type="subcellular location">
    <subcellularLocation>
        <location evidence="1">Endoplasmic reticulum membrane</location>
        <topology evidence="1">Multi-pass membrane protein</topology>
    </subcellularLocation>
</comment>
<organism evidence="12 13">
    <name type="scientific">[Candida] railenensis</name>
    <dbReference type="NCBI Taxonomy" id="45579"/>
    <lineage>
        <taxon>Eukaryota</taxon>
        <taxon>Fungi</taxon>
        <taxon>Dikarya</taxon>
        <taxon>Ascomycota</taxon>
        <taxon>Saccharomycotina</taxon>
        <taxon>Pichiomycetes</taxon>
        <taxon>Debaryomycetaceae</taxon>
        <taxon>Kurtzmaniella</taxon>
    </lineage>
</organism>
<feature type="transmembrane region" description="Helical" evidence="11">
    <location>
        <begin position="520"/>
        <end position="539"/>
    </location>
</feature>
<feature type="transmembrane region" description="Helical" evidence="11">
    <location>
        <begin position="496"/>
        <end position="513"/>
    </location>
</feature>
<gene>
    <name evidence="12" type="ORF">CLIB1423_10S03422</name>
</gene>
<evidence type="ECO:0000256" key="8">
    <source>
        <dbReference type="ARBA" id="ARBA00022989"/>
    </source>
</evidence>
<keyword evidence="7" id="KW-0256">Endoplasmic reticulum</keyword>
<keyword evidence="5 11" id="KW-0812">Transmembrane</keyword>
<dbReference type="GO" id="GO:0005789">
    <property type="term" value="C:endoplasmic reticulum membrane"/>
    <property type="evidence" value="ECO:0007669"/>
    <property type="project" value="UniProtKB-SubCell"/>
</dbReference>
<dbReference type="PANTHER" id="PTHR13205:SF15">
    <property type="entry name" value="DOLICHOL KINASE"/>
    <property type="match status" value="1"/>
</dbReference>
<comment type="similarity">
    <text evidence="2">Belongs to the polyprenol kinase family.</text>
</comment>
<feature type="transmembrane region" description="Helical" evidence="11">
    <location>
        <begin position="349"/>
        <end position="368"/>
    </location>
</feature>
<evidence type="ECO:0000256" key="1">
    <source>
        <dbReference type="ARBA" id="ARBA00004477"/>
    </source>
</evidence>